<gene>
    <name evidence="8" type="ORF">SAMN02745910_02796</name>
</gene>
<evidence type="ECO:0000313" key="9">
    <source>
        <dbReference type="Proteomes" id="UP000182762"/>
    </source>
</evidence>
<dbReference type="InterPro" id="IPR022398">
    <property type="entry name" value="Peptidase_S8_His-AS"/>
</dbReference>
<feature type="active site" description="Charge relay system" evidence="5">
    <location>
        <position position="248"/>
    </location>
</feature>
<dbReference type="CDD" id="cd07477">
    <property type="entry name" value="Peptidases_S8_Subtilisin_subset"/>
    <property type="match status" value="1"/>
</dbReference>
<dbReference type="Pfam" id="PF00082">
    <property type="entry name" value="Peptidase_S8"/>
    <property type="match status" value="1"/>
</dbReference>
<comment type="similarity">
    <text evidence="1 5 6">Belongs to the peptidase S8 family.</text>
</comment>
<feature type="domain" description="Peptidase S8/S53" evidence="7">
    <location>
        <begin position="40"/>
        <end position="287"/>
    </location>
</feature>
<dbReference type="PRINTS" id="PR00723">
    <property type="entry name" value="SUBTILISIN"/>
</dbReference>
<evidence type="ECO:0000256" key="3">
    <source>
        <dbReference type="ARBA" id="ARBA00022801"/>
    </source>
</evidence>
<keyword evidence="3 5" id="KW-0378">Hydrolase</keyword>
<dbReference type="RefSeq" id="WP_061805466.1">
    <property type="nucleotide sequence ID" value="NZ_FOXX01000006.1"/>
</dbReference>
<dbReference type="GO" id="GO:0008233">
    <property type="term" value="F:peptidase activity"/>
    <property type="evidence" value="ECO:0007669"/>
    <property type="project" value="UniProtKB-KW"/>
</dbReference>
<evidence type="ECO:0000256" key="5">
    <source>
        <dbReference type="PROSITE-ProRule" id="PRU01240"/>
    </source>
</evidence>
<evidence type="ECO:0000256" key="6">
    <source>
        <dbReference type="RuleBase" id="RU003355"/>
    </source>
</evidence>
<evidence type="ECO:0000259" key="7">
    <source>
        <dbReference type="Pfam" id="PF00082"/>
    </source>
</evidence>
<evidence type="ECO:0000256" key="4">
    <source>
        <dbReference type="ARBA" id="ARBA00022825"/>
    </source>
</evidence>
<accession>A0A1I6AIW9</accession>
<dbReference type="PROSITE" id="PS51892">
    <property type="entry name" value="SUBTILASE"/>
    <property type="match status" value="1"/>
</dbReference>
<keyword evidence="9" id="KW-1185">Reference proteome</keyword>
<evidence type="ECO:0000256" key="1">
    <source>
        <dbReference type="ARBA" id="ARBA00011073"/>
    </source>
</evidence>
<dbReference type="InterPro" id="IPR036852">
    <property type="entry name" value="Peptidase_S8/S53_dom_sf"/>
</dbReference>
<name>A0A1I6AIW9_9BACI</name>
<feature type="active site" description="Charge relay system" evidence="5">
    <location>
        <position position="49"/>
    </location>
</feature>
<reference evidence="8 9" key="1">
    <citation type="submission" date="2016-10" db="EMBL/GenBank/DDBJ databases">
        <authorList>
            <person name="Varghese N."/>
            <person name="Submissions S."/>
        </authorList>
    </citation>
    <scope>NUCLEOTIDE SEQUENCE [LARGE SCALE GENOMIC DNA]</scope>
    <source>
        <strain evidence="8 9">DSM 13796</strain>
    </source>
</reference>
<dbReference type="InterPro" id="IPR000209">
    <property type="entry name" value="Peptidase_S8/S53_dom"/>
</dbReference>
<proteinExistence type="inferred from homology"/>
<keyword evidence="2 5" id="KW-0645">Protease</keyword>
<comment type="caution">
    <text evidence="8">The sequence shown here is derived from an EMBL/GenBank/DDBJ whole genome shotgun (WGS) entry which is preliminary data.</text>
</comment>
<keyword evidence="4 5" id="KW-0720">Serine protease</keyword>
<dbReference type="InterPro" id="IPR023828">
    <property type="entry name" value="Peptidase_S8_Ser-AS"/>
</dbReference>
<protein>
    <submittedName>
        <fullName evidence="8">Major intracellular serine protease</fullName>
    </submittedName>
</protein>
<dbReference type="PANTHER" id="PTHR43399:SF4">
    <property type="entry name" value="CELL WALL-ASSOCIATED PROTEASE"/>
    <property type="match status" value="1"/>
</dbReference>
<feature type="active site" description="Charge relay system" evidence="5">
    <location>
        <position position="84"/>
    </location>
</feature>
<dbReference type="PROSITE" id="PS00138">
    <property type="entry name" value="SUBTILASE_SER"/>
    <property type="match status" value="1"/>
</dbReference>
<dbReference type="InterPro" id="IPR023827">
    <property type="entry name" value="Peptidase_S8_Asp-AS"/>
</dbReference>
<dbReference type="EMBL" id="FOXX01000006">
    <property type="protein sequence ID" value="SFQ68619.1"/>
    <property type="molecule type" value="Genomic_DNA"/>
</dbReference>
<dbReference type="Gene3D" id="3.40.50.200">
    <property type="entry name" value="Peptidase S8/S53 domain"/>
    <property type="match status" value="1"/>
</dbReference>
<evidence type="ECO:0000313" key="8">
    <source>
        <dbReference type="EMBL" id="SFQ68619.1"/>
    </source>
</evidence>
<sequence>MAKVGLIPFKVQEVRESSNEVPPGVRLIDAPLVWQQGYRGEEVIVAVLDTGCEVDHPDLKDQIVDVYNFTEDDTKENVKDYNGHGTHVAGTIAAMENDMGVVGVAPKAGLLVLKVLDKQGMGQTDWIIKAIQYATEWRGKQGEKVSIISMSLGGSQDDPALHKAVQEAVAANILVVCAAGNEGDGNDQTDEYAYPGAYEEVVQVGSVNLRGQLSEFSNTNDKIDLVAPGEEILSTYLKGKFAVLSGTSMATPHVAGAAALLANKWKQDYGKDITEPELYERLISHTVSLGNDRSGEGHGLLKMHKTLEEVASTREE</sequence>
<dbReference type="InterPro" id="IPR015500">
    <property type="entry name" value="Peptidase_S8_subtilisin-rel"/>
</dbReference>
<dbReference type="PANTHER" id="PTHR43399">
    <property type="entry name" value="SUBTILISIN-RELATED"/>
    <property type="match status" value="1"/>
</dbReference>
<dbReference type="InterPro" id="IPR034202">
    <property type="entry name" value="Subtilisin_Carlsberg-like"/>
</dbReference>
<dbReference type="Proteomes" id="UP000182762">
    <property type="component" value="Unassembled WGS sequence"/>
</dbReference>
<dbReference type="InterPro" id="IPR051048">
    <property type="entry name" value="Peptidase_S8/S53_subtilisin"/>
</dbReference>
<dbReference type="GO" id="GO:0006508">
    <property type="term" value="P:proteolysis"/>
    <property type="evidence" value="ECO:0007669"/>
    <property type="project" value="UniProtKB-KW"/>
</dbReference>
<evidence type="ECO:0000256" key="2">
    <source>
        <dbReference type="ARBA" id="ARBA00022670"/>
    </source>
</evidence>
<dbReference type="GeneID" id="93711427"/>
<organism evidence="8 9">
    <name type="scientific">Priestia endophytica DSM 13796</name>
    <dbReference type="NCBI Taxonomy" id="1121089"/>
    <lineage>
        <taxon>Bacteria</taxon>
        <taxon>Bacillati</taxon>
        <taxon>Bacillota</taxon>
        <taxon>Bacilli</taxon>
        <taxon>Bacillales</taxon>
        <taxon>Bacillaceae</taxon>
        <taxon>Priestia</taxon>
    </lineage>
</organism>
<dbReference type="PROSITE" id="PS00137">
    <property type="entry name" value="SUBTILASE_HIS"/>
    <property type="match status" value="1"/>
</dbReference>
<dbReference type="SUPFAM" id="SSF52743">
    <property type="entry name" value="Subtilisin-like"/>
    <property type="match status" value="1"/>
</dbReference>
<dbReference type="PROSITE" id="PS00136">
    <property type="entry name" value="SUBTILASE_ASP"/>
    <property type="match status" value="1"/>
</dbReference>